<comment type="subunit">
    <text evidence="10">F-type ATPases have 2 components, CF(1) - the catalytic core - and CF(0) - the membrane proton channel. CF(1) has five subunits: alpha(3), beta(3), gamma(1), delta(1), epsilon(1). CF(0) has three main subunits: a, b and c.</text>
</comment>
<dbReference type="KEGG" id="rama:IDM48_04800"/>
<dbReference type="GO" id="GO:0005886">
    <property type="term" value="C:plasma membrane"/>
    <property type="evidence" value="ECO:0007669"/>
    <property type="project" value="UniProtKB-SubCell"/>
</dbReference>
<evidence type="ECO:0000256" key="2">
    <source>
        <dbReference type="ARBA" id="ARBA00004170"/>
    </source>
</evidence>
<evidence type="ECO:0000256" key="7">
    <source>
        <dbReference type="ARBA" id="ARBA00023136"/>
    </source>
</evidence>
<gene>
    <name evidence="10" type="primary">atpG</name>
    <name evidence="11" type="ORF">IDM48_04800</name>
</gene>
<evidence type="ECO:0000256" key="10">
    <source>
        <dbReference type="HAMAP-Rule" id="MF_00815"/>
    </source>
</evidence>
<dbReference type="EMBL" id="CP061538">
    <property type="protein sequence ID" value="QNV40720.1"/>
    <property type="molecule type" value="Genomic_DNA"/>
</dbReference>
<dbReference type="InterPro" id="IPR023632">
    <property type="entry name" value="ATP_synth_F1_gsu_CS"/>
</dbReference>
<keyword evidence="4 10" id="KW-0813">Transport</keyword>
<dbReference type="NCBIfam" id="TIGR01146">
    <property type="entry name" value="ATPsyn_F1gamma"/>
    <property type="match status" value="1"/>
</dbReference>
<keyword evidence="6 10" id="KW-0406">Ion transport</keyword>
<keyword evidence="7 10" id="KW-0472">Membrane</keyword>
<dbReference type="GO" id="GO:0045259">
    <property type="term" value="C:proton-transporting ATP synthase complex"/>
    <property type="evidence" value="ECO:0007669"/>
    <property type="project" value="UniProtKB-KW"/>
</dbReference>
<dbReference type="PROSITE" id="PS00153">
    <property type="entry name" value="ATPASE_GAMMA"/>
    <property type="match status" value="1"/>
</dbReference>
<evidence type="ECO:0000256" key="5">
    <source>
        <dbReference type="ARBA" id="ARBA00022781"/>
    </source>
</evidence>
<evidence type="ECO:0000256" key="9">
    <source>
        <dbReference type="ARBA" id="ARBA00023310"/>
    </source>
</evidence>
<dbReference type="SUPFAM" id="SSF52943">
    <property type="entry name" value="ATP synthase (F1-ATPase), gamma subunit"/>
    <property type="match status" value="1"/>
</dbReference>
<dbReference type="PANTHER" id="PTHR11693">
    <property type="entry name" value="ATP SYNTHASE GAMMA CHAIN"/>
    <property type="match status" value="1"/>
</dbReference>
<comment type="function">
    <text evidence="1 10">Produces ATP from ADP in the presence of a proton gradient across the membrane. The gamma chain is believed to be important in regulating ATPase activity and the flow of protons through the CF(0) complex.</text>
</comment>
<dbReference type="NCBIfam" id="NF004145">
    <property type="entry name" value="PRK05621.1-2"/>
    <property type="match status" value="1"/>
</dbReference>
<keyword evidence="12" id="KW-1185">Reference proteome</keyword>
<evidence type="ECO:0000256" key="6">
    <source>
        <dbReference type="ARBA" id="ARBA00023065"/>
    </source>
</evidence>
<keyword evidence="8 10" id="KW-0139">CF(1)</keyword>
<dbReference type="GO" id="GO:0046933">
    <property type="term" value="F:proton-transporting ATP synthase activity, rotational mechanism"/>
    <property type="evidence" value="ECO:0007669"/>
    <property type="project" value="UniProtKB-UniRule"/>
</dbReference>
<dbReference type="GO" id="GO:0042777">
    <property type="term" value="P:proton motive force-driven plasma membrane ATP synthesis"/>
    <property type="evidence" value="ECO:0007669"/>
    <property type="project" value="UniProtKB-UniRule"/>
</dbReference>
<evidence type="ECO:0000313" key="12">
    <source>
        <dbReference type="Proteomes" id="UP000516421"/>
    </source>
</evidence>
<dbReference type="InterPro" id="IPR035968">
    <property type="entry name" value="ATP_synth_F1_ATPase_gsu"/>
</dbReference>
<keyword evidence="5 10" id="KW-0375">Hydrogen ion transport</keyword>
<name>A0A7H2BM24_9MICC</name>
<sequence length="310" mass="34230">MGAQIRVYRQKIASTSSMKKIFKAMEMIATSRINKARQSADAASPYAAALTKAVTAIAAQGSIKHPLISDKNAQHRRSAVLVLTSDRGLAGSYSSSVLKKTEGLIEKLRSEGREVQLFLVGRKAKSYFEFRERDYERSWEGNTDSPNVEMAVEMREALLDAFARPYEEGGVDDLHIVYTEFISMVTQETKILRMLPLAVADTKRIGDEIVPGEEIEDALVDQNAAFNFEPSPQEVLDELLPRYIASRLYACLLEAAASELASRQRAMKSAGDNADELVKKYTRLMNNARQAEITNEISEIVGGADALAAS</sequence>
<evidence type="ECO:0000256" key="8">
    <source>
        <dbReference type="ARBA" id="ARBA00023196"/>
    </source>
</evidence>
<proteinExistence type="inferred from homology"/>
<organism evidence="11 12">
    <name type="scientific">Rothia amarae</name>
    <dbReference type="NCBI Taxonomy" id="169480"/>
    <lineage>
        <taxon>Bacteria</taxon>
        <taxon>Bacillati</taxon>
        <taxon>Actinomycetota</taxon>
        <taxon>Actinomycetes</taxon>
        <taxon>Micrococcales</taxon>
        <taxon>Micrococcaceae</taxon>
        <taxon>Rothia</taxon>
    </lineage>
</organism>
<evidence type="ECO:0000313" key="11">
    <source>
        <dbReference type="EMBL" id="QNV40720.1"/>
    </source>
</evidence>
<protein>
    <recommendedName>
        <fullName evidence="10">ATP synthase gamma chain</fullName>
    </recommendedName>
    <alternativeName>
        <fullName evidence="10">ATP synthase F1 sector gamma subunit</fullName>
    </alternativeName>
    <alternativeName>
        <fullName evidence="10">F-ATPase gamma subunit</fullName>
    </alternativeName>
</protein>
<evidence type="ECO:0000256" key="1">
    <source>
        <dbReference type="ARBA" id="ARBA00003456"/>
    </source>
</evidence>
<evidence type="ECO:0000256" key="4">
    <source>
        <dbReference type="ARBA" id="ARBA00022448"/>
    </source>
</evidence>
<dbReference type="InterPro" id="IPR000131">
    <property type="entry name" value="ATP_synth_F1_gsu"/>
</dbReference>
<dbReference type="PRINTS" id="PR00126">
    <property type="entry name" value="ATPASEGAMMA"/>
</dbReference>
<dbReference type="RefSeq" id="WP_068170347.1">
    <property type="nucleotide sequence ID" value="NZ_BAAAHX010000004.1"/>
</dbReference>
<dbReference type="Pfam" id="PF00231">
    <property type="entry name" value="ATP-synt"/>
    <property type="match status" value="1"/>
</dbReference>
<evidence type="ECO:0000256" key="3">
    <source>
        <dbReference type="ARBA" id="ARBA00007681"/>
    </source>
</evidence>
<keyword evidence="10" id="KW-1003">Cell membrane</keyword>
<dbReference type="GO" id="GO:0005524">
    <property type="term" value="F:ATP binding"/>
    <property type="evidence" value="ECO:0007669"/>
    <property type="project" value="UniProtKB-UniRule"/>
</dbReference>
<comment type="subcellular location">
    <subcellularLocation>
        <location evidence="10">Cell membrane</location>
        <topology evidence="10">Peripheral membrane protein</topology>
    </subcellularLocation>
    <subcellularLocation>
        <location evidence="2">Membrane</location>
        <topology evidence="2">Peripheral membrane protein</topology>
    </subcellularLocation>
</comment>
<reference evidence="11 12" key="1">
    <citation type="submission" date="2020-09" db="EMBL/GenBank/DDBJ databases">
        <title>Investigation of environmental microbe.</title>
        <authorList>
            <person name="Ou Y."/>
            <person name="Kang Q."/>
        </authorList>
    </citation>
    <scope>NUCLEOTIDE SEQUENCE [LARGE SCALE GENOMIC DNA]</scope>
    <source>
        <strain evidence="11 12">KJZ-9</strain>
    </source>
</reference>
<dbReference type="CDD" id="cd12151">
    <property type="entry name" value="F1-ATPase_gamma"/>
    <property type="match status" value="1"/>
</dbReference>
<accession>A0A7H2BM24</accession>
<dbReference type="Gene3D" id="1.10.287.80">
    <property type="entry name" value="ATP synthase, gamma subunit, helix hairpin domain"/>
    <property type="match status" value="1"/>
</dbReference>
<dbReference type="Proteomes" id="UP000516421">
    <property type="component" value="Chromosome"/>
</dbReference>
<dbReference type="HAMAP" id="MF_00815">
    <property type="entry name" value="ATP_synth_gamma_bact"/>
    <property type="match status" value="1"/>
</dbReference>
<comment type="similarity">
    <text evidence="3 10">Belongs to the ATPase gamma chain family.</text>
</comment>
<dbReference type="Gene3D" id="3.40.1380.10">
    <property type="match status" value="1"/>
</dbReference>
<dbReference type="AlphaFoldDB" id="A0A7H2BM24"/>
<keyword evidence="9 10" id="KW-0066">ATP synthesis</keyword>
<dbReference type="PANTHER" id="PTHR11693:SF22">
    <property type="entry name" value="ATP SYNTHASE SUBUNIT GAMMA, MITOCHONDRIAL"/>
    <property type="match status" value="1"/>
</dbReference>